<accession>A0ABS8RI65</accession>
<keyword evidence="3" id="KW-0813">Transport</keyword>
<evidence type="ECO:0000256" key="8">
    <source>
        <dbReference type="ARBA" id="ARBA00023065"/>
    </source>
</evidence>
<dbReference type="PANTHER" id="PTHR31998">
    <property type="entry name" value="K(+)-INSENSITIVE PYROPHOSPHATE-ENERGIZED PROTON PUMP"/>
    <property type="match status" value="1"/>
</dbReference>
<evidence type="ECO:0000313" key="12">
    <source>
        <dbReference type="Proteomes" id="UP000823775"/>
    </source>
</evidence>
<gene>
    <name evidence="11" type="ORF">HAX54_007811</name>
</gene>
<keyword evidence="12" id="KW-1185">Reference proteome</keyword>
<keyword evidence="4 10" id="KW-0812">Transmembrane</keyword>
<keyword evidence="9 10" id="KW-0472">Membrane</keyword>
<evidence type="ECO:0000313" key="11">
    <source>
        <dbReference type="EMBL" id="MCD7446496.1"/>
    </source>
</evidence>
<dbReference type="EMBL" id="JACEIK010000014">
    <property type="protein sequence ID" value="MCD7446496.1"/>
    <property type="molecule type" value="Genomic_DNA"/>
</dbReference>
<evidence type="ECO:0000256" key="3">
    <source>
        <dbReference type="ARBA" id="ARBA00022448"/>
    </source>
</evidence>
<keyword evidence="8" id="KW-0406">Ion transport</keyword>
<comment type="subcellular location">
    <subcellularLocation>
        <location evidence="1">Endomembrane system</location>
        <topology evidence="1">Multi-pass membrane protein</topology>
    </subcellularLocation>
</comment>
<feature type="transmembrane region" description="Helical" evidence="10">
    <location>
        <begin position="290"/>
        <end position="312"/>
    </location>
</feature>
<evidence type="ECO:0000256" key="7">
    <source>
        <dbReference type="ARBA" id="ARBA00022989"/>
    </source>
</evidence>
<dbReference type="EC" id="7.1.3.1" evidence="2"/>
<dbReference type="Pfam" id="PF03030">
    <property type="entry name" value="H_PPase"/>
    <property type="match status" value="1"/>
</dbReference>
<protein>
    <recommendedName>
        <fullName evidence="2">H(+)-exporting diphosphatase</fullName>
        <ecNumber evidence="2">7.1.3.1</ecNumber>
    </recommendedName>
</protein>
<evidence type="ECO:0000256" key="5">
    <source>
        <dbReference type="ARBA" id="ARBA00022842"/>
    </source>
</evidence>
<sequence length="429" mass="47608">MEMFSSLVTSKANGKFTGITLQVVQREGVAWRSCRLQHRKDFQSDVIDISVVPFMLILMEDSAVHVKDRFIWCGAFFMGPQKVKSFKKLSYVLIAVEKFEIGLIVSLNTDSDTCSCSYWHWFCSASVVWSQRSESPVGQNWKIATGLIEEDEQEEGIDSDAVVAKCAEIQKAISEGGLLFSLNPTLCHFGLHTKRQDCPVAFILTMSNVGRGNILPVHGIQISRYIHDGIWSNHFSLSWIGKKFQHRKGPNFSPLWFPWNENCNICQCKNNSGSKEKHWKAFVTAFRSEFAVMGFLLAANGLLVLYVSINLFKLYYGDDWEGLYESITGYGLGGSSMALFGRVGGGIYTKAADVGADLVGKLNVIFLKMILAQPSWDIAGMGLDLFGSYAESSCAALFVASISSFGSSHDYSAMSYPLIIQLNGNCCFT</sequence>
<evidence type="ECO:0000256" key="4">
    <source>
        <dbReference type="ARBA" id="ARBA00022692"/>
    </source>
</evidence>
<comment type="caution">
    <text evidence="11">The sequence shown here is derived from an EMBL/GenBank/DDBJ whole genome shotgun (WGS) entry which is preliminary data.</text>
</comment>
<dbReference type="Proteomes" id="UP000823775">
    <property type="component" value="Unassembled WGS sequence"/>
</dbReference>
<keyword evidence="7 10" id="KW-1133">Transmembrane helix</keyword>
<evidence type="ECO:0000256" key="6">
    <source>
        <dbReference type="ARBA" id="ARBA00022967"/>
    </source>
</evidence>
<keyword evidence="5" id="KW-0460">Magnesium</keyword>
<name>A0ABS8RI65_DATST</name>
<organism evidence="11 12">
    <name type="scientific">Datura stramonium</name>
    <name type="common">Jimsonweed</name>
    <name type="synonym">Common thornapple</name>
    <dbReference type="NCBI Taxonomy" id="4076"/>
    <lineage>
        <taxon>Eukaryota</taxon>
        <taxon>Viridiplantae</taxon>
        <taxon>Streptophyta</taxon>
        <taxon>Embryophyta</taxon>
        <taxon>Tracheophyta</taxon>
        <taxon>Spermatophyta</taxon>
        <taxon>Magnoliopsida</taxon>
        <taxon>eudicotyledons</taxon>
        <taxon>Gunneridae</taxon>
        <taxon>Pentapetalae</taxon>
        <taxon>asterids</taxon>
        <taxon>lamiids</taxon>
        <taxon>Solanales</taxon>
        <taxon>Solanaceae</taxon>
        <taxon>Solanoideae</taxon>
        <taxon>Datureae</taxon>
        <taxon>Datura</taxon>
    </lineage>
</organism>
<dbReference type="InterPro" id="IPR004131">
    <property type="entry name" value="PPase-energised_H-pump"/>
</dbReference>
<keyword evidence="6" id="KW-1278">Translocase</keyword>
<evidence type="ECO:0000256" key="1">
    <source>
        <dbReference type="ARBA" id="ARBA00004127"/>
    </source>
</evidence>
<evidence type="ECO:0000256" key="9">
    <source>
        <dbReference type="ARBA" id="ARBA00023136"/>
    </source>
</evidence>
<evidence type="ECO:0000256" key="2">
    <source>
        <dbReference type="ARBA" id="ARBA00013242"/>
    </source>
</evidence>
<reference evidence="11 12" key="1">
    <citation type="journal article" date="2021" name="BMC Genomics">
        <title>Datura genome reveals duplications of psychoactive alkaloid biosynthetic genes and high mutation rate following tissue culture.</title>
        <authorList>
            <person name="Rajewski A."/>
            <person name="Carter-House D."/>
            <person name="Stajich J."/>
            <person name="Litt A."/>
        </authorList>
    </citation>
    <scope>NUCLEOTIDE SEQUENCE [LARGE SCALE GENOMIC DNA]</scope>
    <source>
        <strain evidence="11">AR-01</strain>
    </source>
</reference>
<evidence type="ECO:0000256" key="10">
    <source>
        <dbReference type="SAM" id="Phobius"/>
    </source>
</evidence>
<proteinExistence type="predicted"/>